<dbReference type="EMBL" id="QHHQ01000014">
    <property type="protein sequence ID" value="RAH96303.1"/>
    <property type="molecule type" value="Genomic_DNA"/>
</dbReference>
<gene>
    <name evidence="3" type="ORF">DLJ53_32915</name>
</gene>
<dbReference type="OrthoDB" id="98563at2"/>
<dbReference type="RefSeq" id="WP_111352567.1">
    <property type="nucleotide sequence ID" value="NZ_QHHQ01000014.1"/>
</dbReference>
<accession>A0A8B2NFG4</accession>
<evidence type="ECO:0000313" key="4">
    <source>
        <dbReference type="Proteomes" id="UP000249590"/>
    </source>
</evidence>
<proteinExistence type="predicted"/>
<keyword evidence="4" id="KW-1185">Reference proteome</keyword>
<dbReference type="Proteomes" id="UP000249590">
    <property type="component" value="Unassembled WGS sequence"/>
</dbReference>
<sequence length="572" mass="62646">MRQPVLELLAKGKGAPAYVSAVDAVMGEDWGEIDLGRGGRAAMRQSIAAAHQEDIAPGGAPMPPCVPGHSAQAVVKMVRTGGARNVAGLKAQMNYLARQGGVELQRSERFMGIEIDEEEVANMVRAWAMPTDGEARADRTSHFIVSFPQGTDEAAAERAGRAWAEEMFGSGAYGGDSFDYYTAFHTDRDHPHIHVVVHRRGLDNGTWLKVSKRSEFNYQAMRDLAVTVGQGEGIDLEATPRYARGVHERTVPDAEFRRASKEGRTPVAPAHSEVSAIRAAAAIIHYARRFAAEATMLERDAPGMAEALRRVSATIEHGKALSERQDEHTRISREEIATMSQKLDQARIETQSRFDRMDEGIADLPGGAERVRLMRQVASLKAEAAPYMQGAQYRDYQRPAAPGRYQSLAGTDAQSAALKEAADVEVRQIAERYGLNGEATVERYSGGPPSKALADQYGAAEARERELSRSLRGDRKETREQRDHALQRMHTEIAAVYQTAREEARSGPAVDAGPGIRTTAPPARSAAGEADKGRTDRDTEAQRAETDRQERDEQQRKNAARKARERDGGRGL</sequence>
<feature type="region of interest" description="Disordered" evidence="1">
    <location>
        <begin position="440"/>
        <end position="485"/>
    </location>
</feature>
<reference evidence="3 4" key="1">
    <citation type="submission" date="2018-05" db="EMBL/GenBank/DDBJ databases">
        <title>Acuticoccus sediminis sp. nov., isolated from deep-sea sediment of Indian Ocean.</title>
        <authorList>
            <person name="Liu X."/>
            <person name="Lai Q."/>
            <person name="Du Y."/>
            <person name="Sun F."/>
            <person name="Zhang X."/>
            <person name="Wang S."/>
            <person name="Shao Z."/>
        </authorList>
    </citation>
    <scope>NUCLEOTIDE SEQUENCE [LARGE SCALE GENOMIC DNA]</scope>
    <source>
        <strain evidence="3 4">PTG4-2</strain>
    </source>
</reference>
<organism evidence="3 4">
    <name type="scientific">Acuticoccus sediminis</name>
    <dbReference type="NCBI Taxonomy" id="2184697"/>
    <lineage>
        <taxon>Bacteria</taxon>
        <taxon>Pseudomonadati</taxon>
        <taxon>Pseudomonadota</taxon>
        <taxon>Alphaproteobacteria</taxon>
        <taxon>Hyphomicrobiales</taxon>
        <taxon>Amorphaceae</taxon>
        <taxon>Acuticoccus</taxon>
    </lineage>
</organism>
<comment type="caution">
    <text evidence="3">The sequence shown here is derived from an EMBL/GenBank/DDBJ whole genome shotgun (WGS) entry which is preliminary data.</text>
</comment>
<feature type="domain" description="MobA/VirD2-like nuclease" evidence="2">
    <location>
        <begin position="112"/>
        <end position="221"/>
    </location>
</feature>
<feature type="compositionally biased region" description="Basic and acidic residues" evidence="1">
    <location>
        <begin position="461"/>
        <end position="485"/>
    </location>
</feature>
<evidence type="ECO:0000259" key="2">
    <source>
        <dbReference type="Pfam" id="PF03432"/>
    </source>
</evidence>
<feature type="compositionally biased region" description="Basic and acidic residues" evidence="1">
    <location>
        <begin position="529"/>
        <end position="572"/>
    </location>
</feature>
<name>A0A8B2NFG4_9HYPH</name>
<dbReference type="InterPro" id="IPR005094">
    <property type="entry name" value="Endonuclease_MobA/VirD2"/>
</dbReference>
<feature type="region of interest" description="Disordered" evidence="1">
    <location>
        <begin position="500"/>
        <end position="572"/>
    </location>
</feature>
<dbReference type="Pfam" id="PF03432">
    <property type="entry name" value="Relaxase"/>
    <property type="match status" value="1"/>
</dbReference>
<protein>
    <recommendedName>
        <fullName evidence="2">MobA/VirD2-like nuclease domain-containing protein</fullName>
    </recommendedName>
</protein>
<evidence type="ECO:0000256" key="1">
    <source>
        <dbReference type="SAM" id="MobiDB-lite"/>
    </source>
</evidence>
<dbReference type="AlphaFoldDB" id="A0A8B2NFG4"/>
<evidence type="ECO:0000313" key="3">
    <source>
        <dbReference type="EMBL" id="RAH96303.1"/>
    </source>
</evidence>